<gene>
    <name evidence="5" type="ORF">PsYK624_078230</name>
</gene>
<evidence type="ECO:0000313" key="6">
    <source>
        <dbReference type="Proteomes" id="UP000703269"/>
    </source>
</evidence>
<dbReference type="Pfam" id="PF01476">
    <property type="entry name" value="LysM"/>
    <property type="match status" value="2"/>
</dbReference>
<dbReference type="AlphaFoldDB" id="A0A9P3GB65"/>
<keyword evidence="1" id="KW-0147">Chitin-binding</keyword>
<dbReference type="InterPro" id="IPR052210">
    <property type="entry name" value="LysM1-like"/>
</dbReference>
<evidence type="ECO:0000313" key="5">
    <source>
        <dbReference type="EMBL" id="GJE91673.1"/>
    </source>
</evidence>
<dbReference type="SMART" id="SM00257">
    <property type="entry name" value="LysM"/>
    <property type="match status" value="2"/>
</dbReference>
<reference evidence="5 6" key="1">
    <citation type="submission" date="2021-08" db="EMBL/GenBank/DDBJ databases">
        <title>Draft Genome Sequence of Phanerochaete sordida strain YK-624.</title>
        <authorList>
            <person name="Mori T."/>
            <person name="Dohra H."/>
            <person name="Suzuki T."/>
            <person name="Kawagishi H."/>
            <person name="Hirai H."/>
        </authorList>
    </citation>
    <scope>NUCLEOTIDE SEQUENCE [LARGE SCALE GENOMIC DNA]</scope>
    <source>
        <strain evidence="5 6">YK-624</strain>
    </source>
</reference>
<dbReference type="InterPro" id="IPR036779">
    <property type="entry name" value="LysM_dom_sf"/>
</dbReference>
<evidence type="ECO:0000259" key="4">
    <source>
        <dbReference type="PROSITE" id="PS51782"/>
    </source>
</evidence>
<keyword evidence="3" id="KW-0732">Signal</keyword>
<dbReference type="Gene3D" id="3.10.350.10">
    <property type="entry name" value="LysM domain"/>
    <property type="match status" value="2"/>
</dbReference>
<organism evidence="5 6">
    <name type="scientific">Phanerochaete sordida</name>
    <dbReference type="NCBI Taxonomy" id="48140"/>
    <lineage>
        <taxon>Eukaryota</taxon>
        <taxon>Fungi</taxon>
        <taxon>Dikarya</taxon>
        <taxon>Basidiomycota</taxon>
        <taxon>Agaricomycotina</taxon>
        <taxon>Agaricomycetes</taxon>
        <taxon>Polyporales</taxon>
        <taxon>Phanerochaetaceae</taxon>
        <taxon>Phanerochaete</taxon>
    </lineage>
</organism>
<comment type="caution">
    <text evidence="5">The sequence shown here is derived from an EMBL/GenBank/DDBJ whole genome shotgun (WGS) entry which is preliminary data.</text>
</comment>
<dbReference type="PROSITE" id="PS51782">
    <property type="entry name" value="LYSM"/>
    <property type="match status" value="2"/>
</dbReference>
<dbReference type="Proteomes" id="UP000703269">
    <property type="component" value="Unassembled WGS sequence"/>
</dbReference>
<dbReference type="InterPro" id="IPR018392">
    <property type="entry name" value="LysM"/>
</dbReference>
<feature type="domain" description="LysM" evidence="4">
    <location>
        <begin position="31"/>
        <end position="77"/>
    </location>
</feature>
<dbReference type="GO" id="GO:0008061">
    <property type="term" value="F:chitin binding"/>
    <property type="evidence" value="ECO:0007669"/>
    <property type="project" value="UniProtKB-KW"/>
</dbReference>
<dbReference type="PANTHER" id="PTHR34997">
    <property type="entry name" value="AM15"/>
    <property type="match status" value="1"/>
</dbReference>
<protein>
    <submittedName>
        <fullName evidence="5">LysM domain-containing protein</fullName>
    </submittedName>
</protein>
<proteinExistence type="predicted"/>
<feature type="signal peptide" evidence="3">
    <location>
        <begin position="1"/>
        <end position="24"/>
    </location>
</feature>
<feature type="domain" description="LysM" evidence="4">
    <location>
        <begin position="86"/>
        <end position="132"/>
    </location>
</feature>
<dbReference type="OrthoDB" id="5985073at2759"/>
<dbReference type="CDD" id="cd00118">
    <property type="entry name" value="LysM"/>
    <property type="match status" value="2"/>
</dbReference>
<dbReference type="EMBL" id="BPQB01000022">
    <property type="protein sequence ID" value="GJE91673.1"/>
    <property type="molecule type" value="Genomic_DNA"/>
</dbReference>
<keyword evidence="6" id="KW-1185">Reference proteome</keyword>
<evidence type="ECO:0000256" key="1">
    <source>
        <dbReference type="ARBA" id="ARBA00022669"/>
    </source>
</evidence>
<evidence type="ECO:0000256" key="3">
    <source>
        <dbReference type="SAM" id="SignalP"/>
    </source>
</evidence>
<dbReference type="PANTHER" id="PTHR34997:SF1">
    <property type="entry name" value="PEPTIDOGLYCAN-BINDING LYSIN DOMAIN"/>
    <property type="match status" value="1"/>
</dbReference>
<name>A0A9P3GB65_9APHY</name>
<sequence>MFAFAPLVALAVLAVVSAAPSAAAVPPDCARTYVVQQGDTCNSIGAAHQAPTFQIEHVNTQIDGNCDNLTIGDTLCLGRNGQDCSNVHVVKGGETCGGIARNANIALNVLFQNNPTINSGCTNIQVGEVLCTQSTVIHYT</sequence>
<evidence type="ECO:0000256" key="2">
    <source>
        <dbReference type="ARBA" id="ARBA00023026"/>
    </source>
</evidence>
<accession>A0A9P3GB65</accession>
<feature type="chain" id="PRO_5040477841" evidence="3">
    <location>
        <begin position="25"/>
        <end position="140"/>
    </location>
</feature>
<keyword evidence="2" id="KW-0843">Virulence</keyword>
<dbReference type="SUPFAM" id="SSF54106">
    <property type="entry name" value="LysM domain"/>
    <property type="match status" value="2"/>
</dbReference>